<evidence type="ECO:0000256" key="7">
    <source>
        <dbReference type="SAM" id="Phobius"/>
    </source>
</evidence>
<comment type="subcellular location">
    <subcellularLocation>
        <location evidence="1">Membrane</location>
        <topology evidence="1">Multi-pass membrane protein</topology>
    </subcellularLocation>
</comment>
<feature type="transmembrane region" description="Helical" evidence="7">
    <location>
        <begin position="77"/>
        <end position="95"/>
    </location>
</feature>
<evidence type="ECO:0000256" key="1">
    <source>
        <dbReference type="ARBA" id="ARBA00004141"/>
    </source>
</evidence>
<dbReference type="GO" id="GO:0000329">
    <property type="term" value="C:fungal-type vacuole membrane"/>
    <property type="evidence" value="ECO:0007669"/>
    <property type="project" value="TreeGrafter"/>
</dbReference>
<dbReference type="PANTHER" id="PTHR31806">
    <property type="entry name" value="PURINE-CYTOSINE PERMEASE FCY2-RELATED"/>
    <property type="match status" value="1"/>
</dbReference>
<dbReference type="PIRSF" id="PIRSF002744">
    <property type="entry name" value="Pur-cyt_permease"/>
    <property type="match status" value="1"/>
</dbReference>
<keyword evidence="9" id="KW-1185">Reference proteome</keyword>
<feature type="transmembrane region" description="Helical" evidence="7">
    <location>
        <begin position="375"/>
        <end position="396"/>
    </location>
</feature>
<feature type="transmembrane region" description="Helical" evidence="7">
    <location>
        <begin position="311"/>
        <end position="329"/>
    </location>
</feature>
<sequence length="569" mass="63384">MKSIVYYAKKTSQFIDSLGVESKGIHRYLPNERYDNDSWWPYISTSGLWISGCGGLTSMSSYFLGPLIFGLGYKDTLITGIFGTLFGCLVAAYCSTMGPRSGLRQMCSARYLFGPWMVRIVSLITIIGFLGWSVTNSVLGGEILKWLSGGTLSLSVGIIIVSIVSLVVALFGIEYVFKFEGIIGIFVLIVVFLLYIITGNQYTKFENLQTVGDNELTKVGNRISFFTLAYSVTATWGGCAADYYIVFPEDVSQIRLFFFTFFGISIPTIFGAVIGMLIGNAAVGNELWYETYEERSLGGLLNLVFDRWGNFGKFLIVVFWLSLITNNIINNYSSALSVQLLDDLAYRYLSRWFIVIIIFVITLVCSLVGKNHFSAILSNFLPMLGYWISIYFTLLIEENLIFRSTSLVKLFRKELYEVPQVPVQNDIENCGNTLDNTLDKNLVNEKEDGIKAEDNTISSGSWSSTSTSVEETSQRDINIPPFSTVKSIPYYNFDAWNDKLVLTNGIAATFGFCCGVAGAIVGMNQVYYIGPISSYVGDDAADLGNFFAIAFTGIAYPLARYAELRYFKK</sequence>
<feature type="transmembrane region" description="Helical" evidence="7">
    <location>
        <begin position="500"/>
        <end position="523"/>
    </location>
</feature>
<accession>A0A9P7BFW0</accession>
<evidence type="ECO:0000256" key="6">
    <source>
        <dbReference type="ARBA" id="ARBA00023136"/>
    </source>
</evidence>
<evidence type="ECO:0000256" key="5">
    <source>
        <dbReference type="ARBA" id="ARBA00022989"/>
    </source>
</evidence>
<comment type="caution">
    <text evidence="8">The sequence shown here is derived from an EMBL/GenBank/DDBJ whole genome shotgun (WGS) entry which is preliminary data.</text>
</comment>
<dbReference type="AlphaFoldDB" id="A0A9P7BFW0"/>
<feature type="transmembrane region" description="Helical" evidence="7">
    <location>
        <begin position="48"/>
        <end position="71"/>
    </location>
</feature>
<dbReference type="GO" id="GO:0005886">
    <property type="term" value="C:plasma membrane"/>
    <property type="evidence" value="ECO:0007669"/>
    <property type="project" value="TreeGrafter"/>
</dbReference>
<reference evidence="8" key="1">
    <citation type="submission" date="2020-11" db="EMBL/GenBank/DDBJ databases">
        <title>Kefir isolates.</title>
        <authorList>
            <person name="Marcisauskas S."/>
            <person name="Kim Y."/>
            <person name="Blasche S."/>
        </authorList>
    </citation>
    <scope>NUCLEOTIDE SEQUENCE</scope>
    <source>
        <strain evidence="8">Olga-1</strain>
    </source>
</reference>
<feature type="transmembrane region" description="Helical" evidence="7">
    <location>
        <begin position="223"/>
        <end position="244"/>
    </location>
</feature>
<keyword evidence="4 7" id="KW-0812">Transmembrane</keyword>
<keyword evidence="6 7" id="KW-0472">Membrane</keyword>
<dbReference type="PANTHER" id="PTHR31806:SF17">
    <property type="entry name" value="VITAMIN B6 TRANSPORTER TPN1"/>
    <property type="match status" value="1"/>
</dbReference>
<dbReference type="Proteomes" id="UP000697127">
    <property type="component" value="Unassembled WGS sequence"/>
</dbReference>
<evidence type="ECO:0000256" key="3">
    <source>
        <dbReference type="ARBA" id="ARBA00022448"/>
    </source>
</evidence>
<feature type="transmembrane region" description="Helical" evidence="7">
    <location>
        <begin position="256"/>
        <end position="278"/>
    </location>
</feature>
<feature type="transmembrane region" description="Helical" evidence="7">
    <location>
        <begin position="183"/>
        <end position="203"/>
    </location>
</feature>
<evidence type="ECO:0000256" key="2">
    <source>
        <dbReference type="ARBA" id="ARBA00008974"/>
    </source>
</evidence>
<evidence type="ECO:0000313" key="8">
    <source>
        <dbReference type="EMBL" id="KAG0688054.1"/>
    </source>
</evidence>
<proteinExistence type="inferred from homology"/>
<keyword evidence="5 7" id="KW-1133">Transmembrane helix</keyword>
<evidence type="ECO:0008006" key="10">
    <source>
        <dbReference type="Google" id="ProtNLM"/>
    </source>
</evidence>
<dbReference type="InterPro" id="IPR026030">
    <property type="entry name" value="Pur-cyt_permease_Fcy2/21/22"/>
</dbReference>
<evidence type="ECO:0000313" key="9">
    <source>
        <dbReference type="Proteomes" id="UP000697127"/>
    </source>
</evidence>
<dbReference type="OrthoDB" id="5428495at2759"/>
<dbReference type="GO" id="GO:0022857">
    <property type="term" value="F:transmembrane transporter activity"/>
    <property type="evidence" value="ECO:0007669"/>
    <property type="project" value="InterPro"/>
</dbReference>
<organism evidence="8 9">
    <name type="scientific">Pichia californica</name>
    <dbReference type="NCBI Taxonomy" id="460514"/>
    <lineage>
        <taxon>Eukaryota</taxon>
        <taxon>Fungi</taxon>
        <taxon>Dikarya</taxon>
        <taxon>Ascomycota</taxon>
        <taxon>Saccharomycotina</taxon>
        <taxon>Pichiomycetes</taxon>
        <taxon>Pichiales</taxon>
        <taxon>Pichiaceae</taxon>
        <taxon>Pichia</taxon>
    </lineage>
</organism>
<evidence type="ECO:0000256" key="4">
    <source>
        <dbReference type="ARBA" id="ARBA00022692"/>
    </source>
</evidence>
<name>A0A9P7BFW0_9ASCO</name>
<dbReference type="Pfam" id="PF02133">
    <property type="entry name" value="Transp_cyt_pur"/>
    <property type="match status" value="1"/>
</dbReference>
<keyword evidence="3" id="KW-0813">Transport</keyword>
<feature type="transmembrane region" description="Helical" evidence="7">
    <location>
        <begin position="116"/>
        <end position="134"/>
    </location>
</feature>
<dbReference type="InterPro" id="IPR001248">
    <property type="entry name" value="Pur-cyt_permease"/>
</dbReference>
<feature type="transmembrane region" description="Helical" evidence="7">
    <location>
        <begin position="543"/>
        <end position="562"/>
    </location>
</feature>
<dbReference type="EMBL" id="PUHW01000187">
    <property type="protein sequence ID" value="KAG0688054.1"/>
    <property type="molecule type" value="Genomic_DNA"/>
</dbReference>
<comment type="similarity">
    <text evidence="2">Belongs to the purine-cytosine permease (2.A.39) family.</text>
</comment>
<protein>
    <recommendedName>
        <fullName evidence="10">Vitamin B6 transporter TPN1</fullName>
    </recommendedName>
</protein>
<feature type="transmembrane region" description="Helical" evidence="7">
    <location>
        <begin position="349"/>
        <end position="369"/>
    </location>
</feature>
<gene>
    <name evidence="8" type="ORF">C6P40_001452</name>
</gene>
<feature type="transmembrane region" description="Helical" evidence="7">
    <location>
        <begin position="146"/>
        <end position="171"/>
    </location>
</feature>
<dbReference type="Gene3D" id="1.10.4160.10">
    <property type="entry name" value="Hydantoin permease"/>
    <property type="match status" value="1"/>
</dbReference>